<dbReference type="PANTHER" id="PTHR30576:SF10">
    <property type="entry name" value="SLL5057 PROTEIN"/>
    <property type="match status" value="1"/>
</dbReference>
<proteinExistence type="inferred from homology"/>
<dbReference type="CDD" id="cd04186">
    <property type="entry name" value="GT_2_like_c"/>
    <property type="match status" value="1"/>
</dbReference>
<reference evidence="10 11" key="1">
    <citation type="submission" date="2017-10" db="EMBL/GenBank/DDBJ databases">
        <title>Novel microbial diversity and functional potential in the marine mammal oral microbiome.</title>
        <authorList>
            <person name="Dudek N.K."/>
            <person name="Sun C.L."/>
            <person name="Burstein D."/>
            <person name="Kantor R.S."/>
            <person name="Aliaga Goltsman D.S."/>
            <person name="Bik E.M."/>
            <person name="Thomas B.C."/>
            <person name="Banfield J.F."/>
            <person name="Relman D.A."/>
        </authorList>
    </citation>
    <scope>NUCLEOTIDE SEQUENCE [LARGE SCALE GENOMIC DNA]</scope>
    <source>
        <strain evidence="10">DOLJORAL78_47_16</strain>
    </source>
</reference>
<evidence type="ECO:0000256" key="3">
    <source>
        <dbReference type="ARBA" id="ARBA00022679"/>
    </source>
</evidence>
<evidence type="ECO:0000313" key="11">
    <source>
        <dbReference type="Proteomes" id="UP000230821"/>
    </source>
</evidence>
<keyword evidence="4 7" id="KW-0812">Transmembrane</keyword>
<organism evidence="10 11">
    <name type="scientific">candidate division KSB3 bacterium</name>
    <dbReference type="NCBI Taxonomy" id="2044937"/>
    <lineage>
        <taxon>Bacteria</taxon>
        <taxon>candidate division KSB3</taxon>
    </lineage>
</organism>
<comment type="subcellular location">
    <subcellularLocation>
        <location evidence="1">Membrane</location>
        <topology evidence="1">Multi-pass membrane protein</topology>
    </subcellularLocation>
</comment>
<dbReference type="Gene3D" id="3.40.50.720">
    <property type="entry name" value="NAD(P)-binding Rossmann-like Domain"/>
    <property type="match status" value="1"/>
</dbReference>
<evidence type="ECO:0000313" key="10">
    <source>
        <dbReference type="EMBL" id="PIE33327.1"/>
    </source>
</evidence>
<keyword evidence="5 7" id="KW-1133">Transmembrane helix</keyword>
<dbReference type="NCBIfam" id="TIGR03025">
    <property type="entry name" value="EPS_sugtrans"/>
    <property type="match status" value="1"/>
</dbReference>
<dbReference type="PANTHER" id="PTHR30576">
    <property type="entry name" value="COLANIC BIOSYNTHESIS UDP-GLUCOSE LIPID CARRIER TRANSFERASE"/>
    <property type="match status" value="1"/>
</dbReference>
<protein>
    <recommendedName>
        <fullName evidence="12">Bacterial sugar transferase domain-containing protein</fullName>
    </recommendedName>
</protein>
<feature type="domain" description="Bacterial sugar transferase" evidence="9">
    <location>
        <begin position="536"/>
        <end position="723"/>
    </location>
</feature>
<name>A0A2G6KCE1_9BACT</name>
<feature type="transmembrane region" description="Helical" evidence="7">
    <location>
        <begin position="541"/>
        <end position="562"/>
    </location>
</feature>
<dbReference type="Gene3D" id="3.90.550.10">
    <property type="entry name" value="Spore Coat Polysaccharide Biosynthesis Protein SpsA, Chain A"/>
    <property type="match status" value="1"/>
</dbReference>
<evidence type="ECO:0000259" key="8">
    <source>
        <dbReference type="Pfam" id="PF00535"/>
    </source>
</evidence>
<evidence type="ECO:0000256" key="5">
    <source>
        <dbReference type="ARBA" id="ARBA00022989"/>
    </source>
</evidence>
<accession>A0A2G6KCE1</accession>
<dbReference type="AlphaFoldDB" id="A0A2G6KCE1"/>
<dbReference type="Pfam" id="PF00535">
    <property type="entry name" value="Glycos_transf_2"/>
    <property type="match status" value="1"/>
</dbReference>
<dbReference type="InterPro" id="IPR017475">
    <property type="entry name" value="EPS_sugar_tfrase"/>
</dbReference>
<comment type="similarity">
    <text evidence="2">Belongs to the bacterial sugar transferase family.</text>
</comment>
<dbReference type="InterPro" id="IPR003362">
    <property type="entry name" value="Bact_transf"/>
</dbReference>
<feature type="transmembrane region" description="Helical" evidence="7">
    <location>
        <begin position="375"/>
        <end position="398"/>
    </location>
</feature>
<keyword evidence="6 7" id="KW-0472">Membrane</keyword>
<gene>
    <name evidence="10" type="ORF">CSA56_12210</name>
</gene>
<evidence type="ECO:0008006" key="12">
    <source>
        <dbReference type="Google" id="ProtNLM"/>
    </source>
</evidence>
<evidence type="ECO:0000256" key="6">
    <source>
        <dbReference type="ARBA" id="ARBA00023136"/>
    </source>
</evidence>
<feature type="transmembrane region" description="Helical" evidence="7">
    <location>
        <begin position="342"/>
        <end position="363"/>
    </location>
</feature>
<dbReference type="Pfam" id="PF02397">
    <property type="entry name" value="Bac_transf"/>
    <property type="match status" value="1"/>
</dbReference>
<evidence type="ECO:0000256" key="2">
    <source>
        <dbReference type="ARBA" id="ARBA00006464"/>
    </source>
</evidence>
<feature type="transmembrane region" description="Helical" evidence="7">
    <location>
        <begin position="308"/>
        <end position="330"/>
    </location>
</feature>
<dbReference type="Pfam" id="PF13727">
    <property type="entry name" value="CoA_binding_3"/>
    <property type="match status" value="1"/>
</dbReference>
<dbReference type="InterPro" id="IPR029044">
    <property type="entry name" value="Nucleotide-diphossugar_trans"/>
</dbReference>
<dbReference type="GO" id="GO:0016020">
    <property type="term" value="C:membrane"/>
    <property type="evidence" value="ECO:0007669"/>
    <property type="project" value="UniProtKB-SubCell"/>
</dbReference>
<dbReference type="SUPFAM" id="SSF53448">
    <property type="entry name" value="Nucleotide-diphospho-sugar transferases"/>
    <property type="match status" value="1"/>
</dbReference>
<dbReference type="InterPro" id="IPR001173">
    <property type="entry name" value="Glyco_trans_2-like"/>
</dbReference>
<evidence type="ECO:0000256" key="1">
    <source>
        <dbReference type="ARBA" id="ARBA00004141"/>
    </source>
</evidence>
<evidence type="ECO:0000259" key="9">
    <source>
        <dbReference type="Pfam" id="PF02397"/>
    </source>
</evidence>
<dbReference type="GO" id="GO:0016780">
    <property type="term" value="F:phosphotransferase activity, for other substituted phosphate groups"/>
    <property type="evidence" value="ECO:0007669"/>
    <property type="project" value="TreeGrafter"/>
</dbReference>
<keyword evidence="3" id="KW-0808">Transferase</keyword>
<evidence type="ECO:0000256" key="7">
    <source>
        <dbReference type="SAM" id="Phobius"/>
    </source>
</evidence>
<evidence type="ECO:0000256" key="4">
    <source>
        <dbReference type="ARBA" id="ARBA00022692"/>
    </source>
</evidence>
<feature type="transmembrane region" description="Helical" evidence="7">
    <location>
        <begin position="266"/>
        <end position="288"/>
    </location>
</feature>
<dbReference type="EMBL" id="PDSK01000100">
    <property type="protein sequence ID" value="PIE33327.1"/>
    <property type="molecule type" value="Genomic_DNA"/>
</dbReference>
<dbReference type="Proteomes" id="UP000230821">
    <property type="component" value="Unassembled WGS sequence"/>
</dbReference>
<sequence>MKLLIALVNYNTTELLVKCLDSLESQHLDVDYRIVVVDNNSPDGGADQIREAYPEVTVLCNSQNGGYAKAVNQAIREFNSDYILLLNPDIEVKPGSLERMLAFMNTTPDAGIIGGKLLNPDGTLQYSCRTFYTLPIILYRRTFLGKLFPNSKILTRHLMQDWDHQSVREVDWMLGACLMIRRNALREVGLMDERFFLYFEDVDWCYRMKKWGWKVYYVPQAEMVHHHQRQSAQGFINKTLTYHITSMFHFYAKWGMFIGCLKKYRIVLGMLLFIVLDLAAINASFYAAHYIRDHLLSFLKKPHIPFLYYHKFLLFVNVVTPLVFSSLGLYRLKQGELWVDEIFRVGKGVIVNALLLMAGSYLVQGYEFSRVMISLFAVLAMFSCFALRWGAVSCYHFLLKKGFNLHRTLIIGTGKSATVVHKVLQKHRETAFDVVGFISDPHENIASETEQAFPILADITQLPLVIREHDINELIITTDSDSREIVSRSKQLGVNVRLITDFESLSVHETRFEELAGLPMVFFKGTPLFGMNLLIKRLMDVLFSAVGLVLLSPLLALIAFFIKLETPGPVIFHQKRVGKNAEPFTMLKFRSMCHHAEDMKKELSDQNEAHGPLFKMKNDPRHTKVGRIIRKLSLDELPQLWNVLRGDMSLVGPRPPVPEEVAAYDKKACKRLEIKPGITGLWQVSGRSDLTFDEMLKLDVYYMWNWSLSNDIKILLRTIPTVISGDGAY</sequence>
<comment type="caution">
    <text evidence="10">The sequence shown here is derived from an EMBL/GenBank/DDBJ whole genome shotgun (WGS) entry which is preliminary data.</text>
</comment>
<feature type="domain" description="Glycosyltransferase 2-like" evidence="8">
    <location>
        <begin position="6"/>
        <end position="139"/>
    </location>
</feature>